<evidence type="ECO:0000313" key="2">
    <source>
        <dbReference type="Proteomes" id="UP000188268"/>
    </source>
</evidence>
<organism evidence="1 2">
    <name type="scientific">Corchorus capsularis</name>
    <name type="common">Jute</name>
    <dbReference type="NCBI Taxonomy" id="210143"/>
    <lineage>
        <taxon>Eukaryota</taxon>
        <taxon>Viridiplantae</taxon>
        <taxon>Streptophyta</taxon>
        <taxon>Embryophyta</taxon>
        <taxon>Tracheophyta</taxon>
        <taxon>Spermatophyta</taxon>
        <taxon>Magnoliopsida</taxon>
        <taxon>eudicotyledons</taxon>
        <taxon>Gunneridae</taxon>
        <taxon>Pentapetalae</taxon>
        <taxon>rosids</taxon>
        <taxon>malvids</taxon>
        <taxon>Malvales</taxon>
        <taxon>Malvaceae</taxon>
        <taxon>Grewioideae</taxon>
        <taxon>Apeibeae</taxon>
        <taxon>Corchorus</taxon>
    </lineage>
</organism>
<dbReference type="Gramene" id="OMO73212">
    <property type="protein sequence ID" value="OMO73212"/>
    <property type="gene ID" value="CCACVL1_17394"/>
</dbReference>
<protein>
    <submittedName>
        <fullName evidence="1">Reverse transcriptase</fullName>
    </submittedName>
</protein>
<dbReference type="STRING" id="210143.A0A1R3HSB4"/>
<comment type="caution">
    <text evidence="1">The sequence shown here is derived from an EMBL/GenBank/DDBJ whole genome shotgun (WGS) entry which is preliminary data.</text>
</comment>
<accession>A0A1R3HSB4</accession>
<dbReference type="Proteomes" id="UP000188268">
    <property type="component" value="Unassembled WGS sequence"/>
</dbReference>
<proteinExistence type="predicted"/>
<dbReference type="OMA" id="ICCKANR"/>
<gene>
    <name evidence="1" type="ORF">CCACVL1_17394</name>
</gene>
<keyword evidence="1" id="KW-0808">Transferase</keyword>
<name>A0A1R3HSB4_COCAP</name>
<feature type="non-terminal residue" evidence="1">
    <location>
        <position position="188"/>
    </location>
</feature>
<dbReference type="AlphaFoldDB" id="A0A1R3HSB4"/>
<dbReference type="PANTHER" id="PTHR33116">
    <property type="entry name" value="REVERSE TRANSCRIPTASE ZINC-BINDING DOMAIN-CONTAINING PROTEIN-RELATED-RELATED"/>
    <property type="match status" value="1"/>
</dbReference>
<reference evidence="1 2" key="1">
    <citation type="submission" date="2013-09" db="EMBL/GenBank/DDBJ databases">
        <title>Corchorus capsularis genome sequencing.</title>
        <authorList>
            <person name="Alam M."/>
            <person name="Haque M.S."/>
            <person name="Islam M.S."/>
            <person name="Emdad E.M."/>
            <person name="Islam M.M."/>
            <person name="Ahmed B."/>
            <person name="Halim A."/>
            <person name="Hossen Q.M.M."/>
            <person name="Hossain M.Z."/>
            <person name="Ahmed R."/>
            <person name="Khan M.M."/>
            <person name="Islam R."/>
            <person name="Rashid M.M."/>
            <person name="Khan S.A."/>
            <person name="Rahman M.S."/>
            <person name="Alam M."/>
        </authorList>
    </citation>
    <scope>NUCLEOTIDE SEQUENCE [LARGE SCALE GENOMIC DNA]</scope>
    <source>
        <strain evidence="2">cv. CVL-1</strain>
        <tissue evidence="1">Whole seedling</tissue>
    </source>
</reference>
<dbReference type="OrthoDB" id="1434716at2759"/>
<dbReference type="GO" id="GO:0003964">
    <property type="term" value="F:RNA-directed DNA polymerase activity"/>
    <property type="evidence" value="ECO:0007669"/>
    <property type="project" value="UniProtKB-KW"/>
</dbReference>
<keyword evidence="1" id="KW-0695">RNA-directed DNA polymerase</keyword>
<keyword evidence="1" id="KW-0548">Nucleotidyltransferase</keyword>
<sequence>MERLSHLIQYKIEARRWKPVKISKSGPPISHVFFADDLVLFSDASVKQVEVVVETLKEFNLWSGQSVSLAKSKICASNNIRKSEAFELSRRAKIPLTEDLGKYLCVPLIHSRVTKKTYWSLVEKVQEKLANWNINTLLLTRRTVLIKSAAAPVLIYTMQTSELPSGVCDEIDKCCRALLWGSIADKRK</sequence>
<keyword evidence="2" id="KW-1185">Reference proteome</keyword>
<dbReference type="PANTHER" id="PTHR33116:SF70">
    <property type="entry name" value="NON-LTR RETROELEMENT REVERSE TRANSCRIPTASE-LIKE PROTEIN"/>
    <property type="match status" value="1"/>
</dbReference>
<dbReference type="EMBL" id="AWWV01011263">
    <property type="protein sequence ID" value="OMO73212.1"/>
    <property type="molecule type" value="Genomic_DNA"/>
</dbReference>
<evidence type="ECO:0000313" key="1">
    <source>
        <dbReference type="EMBL" id="OMO73212.1"/>
    </source>
</evidence>